<dbReference type="Proteomes" id="UP000472272">
    <property type="component" value="Chromosome 4"/>
</dbReference>
<keyword evidence="2 4" id="KW-0342">GTP-binding</keyword>
<dbReference type="Ensembl" id="ENSPMRT00000020042.1">
    <property type="protein sequence ID" value="ENSPMRP00000018867.1"/>
    <property type="gene ID" value="ENSPMRG00000012254.1"/>
</dbReference>
<feature type="region of interest" description="Disordered" evidence="6">
    <location>
        <begin position="398"/>
        <end position="426"/>
    </location>
</feature>
<dbReference type="GeneTree" id="ENSGT00940000155238"/>
<keyword evidence="5" id="KW-0175">Coiled coil</keyword>
<comment type="similarity">
    <text evidence="3 4">Belongs to the TRAFAC class TrmE-Era-EngA-EngB-Septin-like GTPase superfamily. Septin GTPase family.</text>
</comment>
<dbReference type="PROSITE" id="PS51719">
    <property type="entry name" value="G_SEPTIN"/>
    <property type="match status" value="1"/>
</dbReference>
<sequence>MTSLLVAVRQLGCRPLSLSGHVGFDSLPDQLVNKSTHQGFCFNILCIGETGIGKSTLTDSLFNTSFDDRVSTHFQPNVRLKAETYELQESNVRLKLTIVNTVGFGDQINKEDSYQPIVDYIDAQFESYLQEELKIKRSLYNYHDTRIHVCLYFISPTGHSLKSLDLLTMKNLDSKVNIIPLIAKADTISKSELQKFKIKIMSELVSNGVQIYQFPTDDESIAKINASMNGHLPFAVVGSTEEVKIGNKIVKARQYPWGIVQVENENHCDFVKLREMLICTNMEDLREQTHMRHYELYRRCKLEEMGFRDTDQENKPVSLQETYEAKRHEFLGELQQKEEEMRQMFVQRVKEKEALLKEAERELQVKFEHLKRLHQEERMKVEEKRKLLEDEMSAFSKRKAASDILQGRALPPTPTVGLKKDKDRKK</sequence>
<dbReference type="AlphaFoldDB" id="A0A670J6H6"/>
<dbReference type="SUPFAM" id="SSF52540">
    <property type="entry name" value="P-loop containing nucleoside triphosphate hydrolases"/>
    <property type="match status" value="1"/>
</dbReference>
<evidence type="ECO:0000256" key="1">
    <source>
        <dbReference type="ARBA" id="ARBA00022741"/>
    </source>
</evidence>
<evidence type="ECO:0000313" key="8">
    <source>
        <dbReference type="Ensembl" id="ENSPMRP00000018867.1"/>
    </source>
</evidence>
<dbReference type="PANTHER" id="PTHR18884">
    <property type="entry name" value="SEPTIN"/>
    <property type="match status" value="1"/>
</dbReference>
<evidence type="ECO:0000256" key="3">
    <source>
        <dbReference type="PIRNR" id="PIRNR006698"/>
    </source>
</evidence>
<dbReference type="CDD" id="cd01850">
    <property type="entry name" value="CDC_Septin"/>
    <property type="match status" value="1"/>
</dbReference>
<proteinExistence type="inferred from homology"/>
<evidence type="ECO:0000256" key="6">
    <source>
        <dbReference type="SAM" id="MobiDB-lite"/>
    </source>
</evidence>
<evidence type="ECO:0000256" key="2">
    <source>
        <dbReference type="ARBA" id="ARBA00023134"/>
    </source>
</evidence>
<dbReference type="PIRSF" id="PIRSF006698">
    <property type="entry name" value="Septin"/>
    <property type="match status" value="1"/>
</dbReference>
<dbReference type="Gene3D" id="3.40.50.300">
    <property type="entry name" value="P-loop containing nucleotide triphosphate hydrolases"/>
    <property type="match status" value="1"/>
</dbReference>
<feature type="coiled-coil region" evidence="5">
    <location>
        <begin position="320"/>
        <end position="398"/>
    </location>
</feature>
<dbReference type="Pfam" id="PF00735">
    <property type="entry name" value="Septin"/>
    <property type="match status" value="1"/>
</dbReference>
<dbReference type="GO" id="GO:0005525">
    <property type="term" value="F:GTP binding"/>
    <property type="evidence" value="ECO:0007669"/>
    <property type="project" value="UniProtKB-UniRule"/>
</dbReference>
<dbReference type="InterPro" id="IPR027417">
    <property type="entry name" value="P-loop_NTPase"/>
</dbReference>
<keyword evidence="1 4" id="KW-0547">Nucleotide-binding</keyword>
<name>A0A670J6H6_PODMU</name>
<protein>
    <recommendedName>
        <fullName evidence="3">Septin</fullName>
    </recommendedName>
</protein>
<keyword evidence="9" id="KW-1185">Reference proteome</keyword>
<reference evidence="8 9" key="1">
    <citation type="journal article" date="2019" name="Proc. Natl. Acad. Sci. U.S.A.">
        <title>Regulatory changes in pterin and carotenoid genes underlie balanced color polymorphisms in the wall lizard.</title>
        <authorList>
            <person name="Andrade P."/>
            <person name="Pinho C."/>
            <person name="Perez I de Lanuza G."/>
            <person name="Afonso S."/>
            <person name="Brejcha J."/>
            <person name="Rubin C.J."/>
            <person name="Wallerman O."/>
            <person name="Pereira P."/>
            <person name="Sabatino S.J."/>
            <person name="Bellati A."/>
            <person name="Pellitteri-Rosa D."/>
            <person name="Bosakova Z."/>
            <person name="Bunikis I."/>
            <person name="Carretero M.A."/>
            <person name="Feiner N."/>
            <person name="Marsik P."/>
            <person name="Pauperio F."/>
            <person name="Salvi D."/>
            <person name="Soler L."/>
            <person name="While G.M."/>
            <person name="Uller T."/>
            <person name="Font E."/>
            <person name="Andersson L."/>
            <person name="Carneiro M."/>
        </authorList>
    </citation>
    <scope>NUCLEOTIDE SEQUENCE</scope>
</reference>
<dbReference type="InterPro" id="IPR016491">
    <property type="entry name" value="Septin"/>
</dbReference>
<reference evidence="8" key="2">
    <citation type="submission" date="2025-08" db="UniProtKB">
        <authorList>
            <consortium name="Ensembl"/>
        </authorList>
    </citation>
    <scope>IDENTIFICATION</scope>
</reference>
<evidence type="ECO:0000256" key="4">
    <source>
        <dbReference type="RuleBase" id="RU004560"/>
    </source>
</evidence>
<reference evidence="8" key="3">
    <citation type="submission" date="2025-09" db="UniProtKB">
        <authorList>
            <consortium name="Ensembl"/>
        </authorList>
    </citation>
    <scope>IDENTIFICATION</scope>
</reference>
<evidence type="ECO:0000313" key="9">
    <source>
        <dbReference type="Proteomes" id="UP000472272"/>
    </source>
</evidence>
<feature type="domain" description="Septin-type G" evidence="7">
    <location>
        <begin position="38"/>
        <end position="304"/>
    </location>
</feature>
<dbReference type="InterPro" id="IPR030379">
    <property type="entry name" value="G_SEPTIN_dom"/>
</dbReference>
<evidence type="ECO:0000259" key="7">
    <source>
        <dbReference type="PROSITE" id="PS51719"/>
    </source>
</evidence>
<evidence type="ECO:0000256" key="5">
    <source>
        <dbReference type="SAM" id="Coils"/>
    </source>
</evidence>
<accession>A0A670J6H6</accession>
<dbReference type="FunFam" id="3.40.50.300:FF:000036">
    <property type="entry name" value="septin-6 isoform X2"/>
    <property type="match status" value="1"/>
</dbReference>
<organism evidence="8 9">
    <name type="scientific">Podarcis muralis</name>
    <name type="common">Wall lizard</name>
    <name type="synonym">Lacerta muralis</name>
    <dbReference type="NCBI Taxonomy" id="64176"/>
    <lineage>
        <taxon>Eukaryota</taxon>
        <taxon>Metazoa</taxon>
        <taxon>Chordata</taxon>
        <taxon>Craniata</taxon>
        <taxon>Vertebrata</taxon>
        <taxon>Euteleostomi</taxon>
        <taxon>Lepidosauria</taxon>
        <taxon>Squamata</taxon>
        <taxon>Bifurcata</taxon>
        <taxon>Unidentata</taxon>
        <taxon>Episquamata</taxon>
        <taxon>Laterata</taxon>
        <taxon>Lacertibaenia</taxon>
        <taxon>Lacertidae</taxon>
        <taxon>Podarcis</taxon>
    </lineage>
</organism>